<accession>A0A9P0G6V9</accession>
<proteinExistence type="predicted"/>
<protein>
    <submittedName>
        <fullName evidence="1">Uncharacterized protein</fullName>
    </submittedName>
</protein>
<dbReference type="OrthoDB" id="8060926at2759"/>
<dbReference type="PANTHER" id="PTHR47018">
    <property type="entry name" value="CXC DOMAIN-CONTAINING PROTEIN-RELATED"/>
    <property type="match status" value="1"/>
</dbReference>
<dbReference type="EMBL" id="OV651813">
    <property type="protein sequence ID" value="CAH1099065.1"/>
    <property type="molecule type" value="Genomic_DNA"/>
</dbReference>
<dbReference type="AlphaFoldDB" id="A0A9P0G6V9"/>
<evidence type="ECO:0000313" key="2">
    <source>
        <dbReference type="Proteomes" id="UP001153636"/>
    </source>
</evidence>
<name>A0A9P0G6V9_9CUCU</name>
<keyword evidence="2" id="KW-1185">Reference proteome</keyword>
<dbReference type="PANTHER" id="PTHR47018:SF3">
    <property type="entry name" value="MYCBP-ASSOCIATED PROTEIN"/>
    <property type="match status" value="1"/>
</dbReference>
<dbReference type="Proteomes" id="UP001153636">
    <property type="component" value="Chromosome 1"/>
</dbReference>
<gene>
    <name evidence="1" type="ORF">PSYICH_LOCUS564</name>
</gene>
<sequence length="257" mass="29870">MWLRFNCTIFKDISELQIVEYLPPINDSPTSKSVVYQTLELTKNIAESCKQKHIIVTYDLAIAKMALQIQENKSPKFDIFINLEAFHMHIGKYIESCGVVEILVQAKVLAAGSMNSFLDRKHFNRCKRIHPLTSAALEIIHLEQYLGESNVSPEILCQNFENLLNSSNETLYGLNDAMELPDLIDKVLEGYKEYWQETINGKHGKTAQFYLQYCEFINLFLRFSRSIRSNDFELYLDLIYEMSDLFFTFNQPNYASI</sequence>
<evidence type="ECO:0000313" key="1">
    <source>
        <dbReference type="EMBL" id="CAH1099065.1"/>
    </source>
</evidence>
<reference evidence="1" key="1">
    <citation type="submission" date="2022-01" db="EMBL/GenBank/DDBJ databases">
        <authorList>
            <person name="King R."/>
        </authorList>
    </citation>
    <scope>NUCLEOTIDE SEQUENCE</scope>
</reference>
<organism evidence="1 2">
    <name type="scientific">Psylliodes chrysocephalus</name>
    <dbReference type="NCBI Taxonomy" id="3402493"/>
    <lineage>
        <taxon>Eukaryota</taxon>
        <taxon>Metazoa</taxon>
        <taxon>Ecdysozoa</taxon>
        <taxon>Arthropoda</taxon>
        <taxon>Hexapoda</taxon>
        <taxon>Insecta</taxon>
        <taxon>Pterygota</taxon>
        <taxon>Neoptera</taxon>
        <taxon>Endopterygota</taxon>
        <taxon>Coleoptera</taxon>
        <taxon>Polyphaga</taxon>
        <taxon>Cucujiformia</taxon>
        <taxon>Chrysomeloidea</taxon>
        <taxon>Chrysomelidae</taxon>
        <taxon>Galerucinae</taxon>
        <taxon>Alticini</taxon>
        <taxon>Psylliodes</taxon>
    </lineage>
</organism>